<sequence length="79" mass="9318">MVSSGRFRKYAYKLVPLSEDNKEYPKWMFFKFDLGCWLRLSTPSLIVIFLLFQIAILVIKARVFIQLEFRVVGAWGRAV</sequence>
<proteinExistence type="predicted"/>
<dbReference type="AlphaFoldDB" id="A0A6A6B1G5"/>
<keyword evidence="1" id="KW-1133">Transmembrane helix</keyword>
<dbReference type="RefSeq" id="XP_033392823.1">
    <property type="nucleotide sequence ID" value="XM_033541269.1"/>
</dbReference>
<name>A0A6A6B1G5_9PEZI</name>
<gene>
    <name evidence="2" type="ORF">K452DRAFT_291881</name>
</gene>
<keyword evidence="3" id="KW-1185">Reference proteome</keyword>
<evidence type="ECO:0000313" key="3">
    <source>
        <dbReference type="Proteomes" id="UP000799438"/>
    </source>
</evidence>
<dbReference type="Proteomes" id="UP000799438">
    <property type="component" value="Unassembled WGS sequence"/>
</dbReference>
<keyword evidence="1" id="KW-0472">Membrane</keyword>
<evidence type="ECO:0000256" key="1">
    <source>
        <dbReference type="SAM" id="Phobius"/>
    </source>
</evidence>
<dbReference type="GeneID" id="54298765"/>
<protein>
    <submittedName>
        <fullName evidence="2">Uncharacterized protein</fullName>
    </submittedName>
</protein>
<dbReference type="EMBL" id="ML995507">
    <property type="protein sequence ID" value="KAF2137105.1"/>
    <property type="molecule type" value="Genomic_DNA"/>
</dbReference>
<feature type="transmembrane region" description="Helical" evidence="1">
    <location>
        <begin position="37"/>
        <end position="59"/>
    </location>
</feature>
<accession>A0A6A6B1G5</accession>
<reference evidence="2" key="1">
    <citation type="journal article" date="2020" name="Stud. Mycol.">
        <title>101 Dothideomycetes genomes: a test case for predicting lifestyles and emergence of pathogens.</title>
        <authorList>
            <person name="Haridas S."/>
            <person name="Albert R."/>
            <person name="Binder M."/>
            <person name="Bloem J."/>
            <person name="Labutti K."/>
            <person name="Salamov A."/>
            <person name="Andreopoulos B."/>
            <person name="Baker S."/>
            <person name="Barry K."/>
            <person name="Bills G."/>
            <person name="Bluhm B."/>
            <person name="Cannon C."/>
            <person name="Castanera R."/>
            <person name="Culley D."/>
            <person name="Daum C."/>
            <person name="Ezra D."/>
            <person name="Gonzalez J."/>
            <person name="Henrissat B."/>
            <person name="Kuo A."/>
            <person name="Liang C."/>
            <person name="Lipzen A."/>
            <person name="Lutzoni F."/>
            <person name="Magnuson J."/>
            <person name="Mondo S."/>
            <person name="Nolan M."/>
            <person name="Ohm R."/>
            <person name="Pangilinan J."/>
            <person name="Park H.-J."/>
            <person name="Ramirez L."/>
            <person name="Alfaro M."/>
            <person name="Sun H."/>
            <person name="Tritt A."/>
            <person name="Yoshinaga Y."/>
            <person name="Zwiers L.-H."/>
            <person name="Turgeon B."/>
            <person name="Goodwin S."/>
            <person name="Spatafora J."/>
            <person name="Crous P."/>
            <person name="Grigoriev I."/>
        </authorList>
    </citation>
    <scope>NUCLEOTIDE SEQUENCE</scope>
    <source>
        <strain evidence="2">CBS 121167</strain>
    </source>
</reference>
<evidence type="ECO:0000313" key="2">
    <source>
        <dbReference type="EMBL" id="KAF2137105.1"/>
    </source>
</evidence>
<organism evidence="2 3">
    <name type="scientific">Aplosporella prunicola CBS 121167</name>
    <dbReference type="NCBI Taxonomy" id="1176127"/>
    <lineage>
        <taxon>Eukaryota</taxon>
        <taxon>Fungi</taxon>
        <taxon>Dikarya</taxon>
        <taxon>Ascomycota</taxon>
        <taxon>Pezizomycotina</taxon>
        <taxon>Dothideomycetes</taxon>
        <taxon>Dothideomycetes incertae sedis</taxon>
        <taxon>Botryosphaeriales</taxon>
        <taxon>Aplosporellaceae</taxon>
        <taxon>Aplosporella</taxon>
    </lineage>
</organism>
<keyword evidence="1" id="KW-0812">Transmembrane</keyword>